<feature type="repeat" description="TPR" evidence="3">
    <location>
        <begin position="383"/>
        <end position="416"/>
    </location>
</feature>
<dbReference type="OrthoDB" id="9791784at2"/>
<evidence type="ECO:0000256" key="1">
    <source>
        <dbReference type="ARBA" id="ARBA00022737"/>
    </source>
</evidence>
<accession>A0A1I0MDB0</accession>
<name>A0A1I0MDB0_9FIRM</name>
<dbReference type="Proteomes" id="UP000199701">
    <property type="component" value="Unassembled WGS sequence"/>
</dbReference>
<proteinExistence type="predicted"/>
<keyword evidence="6" id="KW-1185">Reference proteome</keyword>
<dbReference type="SUPFAM" id="SSF48452">
    <property type="entry name" value="TPR-like"/>
    <property type="match status" value="2"/>
</dbReference>
<evidence type="ECO:0000313" key="5">
    <source>
        <dbReference type="EMBL" id="SEV86108.1"/>
    </source>
</evidence>
<dbReference type="Pfam" id="PF13181">
    <property type="entry name" value="TPR_8"/>
    <property type="match status" value="1"/>
</dbReference>
<dbReference type="SMART" id="SM00028">
    <property type="entry name" value="TPR"/>
    <property type="match status" value="6"/>
</dbReference>
<dbReference type="InterPro" id="IPR019734">
    <property type="entry name" value="TPR_rpt"/>
</dbReference>
<feature type="transmembrane region" description="Helical" evidence="4">
    <location>
        <begin position="247"/>
        <end position="269"/>
    </location>
</feature>
<dbReference type="Pfam" id="PF14559">
    <property type="entry name" value="TPR_19"/>
    <property type="match status" value="1"/>
</dbReference>
<dbReference type="PROSITE" id="PS50005">
    <property type="entry name" value="TPR"/>
    <property type="match status" value="2"/>
</dbReference>
<dbReference type="InterPro" id="IPR051685">
    <property type="entry name" value="Ycf3/AcsC/BcsC/TPR_MFPF"/>
</dbReference>
<keyword evidence="2 3" id="KW-0802">TPR repeat</keyword>
<dbReference type="InterPro" id="IPR011990">
    <property type="entry name" value="TPR-like_helical_dom_sf"/>
</dbReference>
<dbReference type="EMBL" id="FOJI01000001">
    <property type="protein sequence ID" value="SEV86108.1"/>
    <property type="molecule type" value="Genomic_DNA"/>
</dbReference>
<gene>
    <name evidence="5" type="ORF">SAMN05421659_101409</name>
</gene>
<evidence type="ECO:0000256" key="3">
    <source>
        <dbReference type="PROSITE-ProRule" id="PRU00339"/>
    </source>
</evidence>
<feature type="repeat" description="TPR" evidence="3">
    <location>
        <begin position="33"/>
        <end position="66"/>
    </location>
</feature>
<keyword evidence="4" id="KW-0472">Membrane</keyword>
<dbReference type="PANTHER" id="PTHR44943">
    <property type="entry name" value="CELLULOSE SYNTHASE OPERON PROTEIN C"/>
    <property type="match status" value="1"/>
</dbReference>
<evidence type="ECO:0000256" key="2">
    <source>
        <dbReference type="ARBA" id="ARBA00022803"/>
    </source>
</evidence>
<dbReference type="AlphaFoldDB" id="A0A1I0MDB0"/>
<keyword evidence="1" id="KW-0677">Repeat</keyword>
<dbReference type="Pfam" id="PF13174">
    <property type="entry name" value="TPR_6"/>
    <property type="match status" value="1"/>
</dbReference>
<dbReference type="PANTHER" id="PTHR44943:SF8">
    <property type="entry name" value="TPR REPEAT-CONTAINING PROTEIN MJ0263"/>
    <property type="match status" value="1"/>
</dbReference>
<organism evidence="5 6">
    <name type="scientific">[Clostridium] fimetarium</name>
    <dbReference type="NCBI Taxonomy" id="99656"/>
    <lineage>
        <taxon>Bacteria</taxon>
        <taxon>Bacillati</taxon>
        <taxon>Bacillota</taxon>
        <taxon>Clostridia</taxon>
        <taxon>Lachnospirales</taxon>
        <taxon>Lachnospiraceae</taxon>
    </lineage>
</organism>
<reference evidence="5 6" key="1">
    <citation type="submission" date="2016-10" db="EMBL/GenBank/DDBJ databases">
        <authorList>
            <person name="de Groot N.N."/>
        </authorList>
    </citation>
    <scope>NUCLEOTIDE SEQUENCE [LARGE SCALE GENOMIC DNA]</scope>
    <source>
        <strain evidence="5 6">DSM 9179</strain>
    </source>
</reference>
<protein>
    <submittedName>
        <fullName evidence="5">Tetratricopeptide repeat-containing protein</fullName>
    </submittedName>
</protein>
<sequence>MKCYKCGSQLTDENMCLKCGADVTLYKTVVKASNAYYNLGLAKAQLRDLSGAIESLRTSLTINKNNIKARNLLGLIYCEMGDIVEALSEWVLSKNFKQEKNIASSYITNIQSNQGKFESVIQTIKKYNQSLKYAKGGNYDMAVIQLKKVVALNPKFIKAQQLLALLHIKEKEYSKAKKCLNNILKIDKNNTVAQRYLREIGMAEDISTKDVSESFLPRRKVKDLNSIPLRGNDVYLPPTTYKEPSNGAITVINILVGVLVGAALVWFLIMPSRYKGLTNDYNKSIVEYSEKLSSGNVELNTITKQLQDVQAERDILTKKVQDISGTDGNNKLLIALIDSANLYIANDKIRAAESLVNIDVSTLPSENAKALYNTIAVAMPTVANDLYTLGTTSYYKNNFTEAADYFARSYKLDSTKVDAAYYAAKSYEKLEQVDNAKKYYQYILTNFPTHRYAAEATTYISKH</sequence>
<dbReference type="STRING" id="99656.SAMN05421659_101409"/>
<dbReference type="Gene3D" id="1.25.40.10">
    <property type="entry name" value="Tetratricopeptide repeat domain"/>
    <property type="match status" value="3"/>
</dbReference>
<evidence type="ECO:0000313" key="6">
    <source>
        <dbReference type="Proteomes" id="UP000199701"/>
    </source>
</evidence>
<dbReference type="RefSeq" id="WP_092450037.1">
    <property type="nucleotide sequence ID" value="NZ_FOJI01000001.1"/>
</dbReference>
<keyword evidence="4" id="KW-1133">Transmembrane helix</keyword>
<evidence type="ECO:0000256" key="4">
    <source>
        <dbReference type="SAM" id="Phobius"/>
    </source>
</evidence>
<keyword evidence="4" id="KW-0812">Transmembrane</keyword>